<dbReference type="Pfam" id="PF00083">
    <property type="entry name" value="Sugar_tr"/>
    <property type="match status" value="1"/>
</dbReference>
<dbReference type="Gene3D" id="1.20.1250.20">
    <property type="entry name" value="MFS general substrate transporter like domains"/>
    <property type="match status" value="1"/>
</dbReference>
<dbReference type="EMBL" id="MU032350">
    <property type="protein sequence ID" value="KAF3762109.1"/>
    <property type="molecule type" value="Genomic_DNA"/>
</dbReference>
<dbReference type="InterPro" id="IPR005829">
    <property type="entry name" value="Sugar_transporter_CS"/>
</dbReference>
<feature type="non-terminal residue" evidence="8">
    <location>
        <position position="1"/>
    </location>
</feature>
<organism evidence="8 9">
    <name type="scientific">Cryphonectria parasitica (strain ATCC 38755 / EP155)</name>
    <dbReference type="NCBI Taxonomy" id="660469"/>
    <lineage>
        <taxon>Eukaryota</taxon>
        <taxon>Fungi</taxon>
        <taxon>Dikarya</taxon>
        <taxon>Ascomycota</taxon>
        <taxon>Pezizomycotina</taxon>
        <taxon>Sordariomycetes</taxon>
        <taxon>Sordariomycetidae</taxon>
        <taxon>Diaporthales</taxon>
        <taxon>Cryphonectriaceae</taxon>
        <taxon>Cryphonectria-Endothia species complex</taxon>
        <taxon>Cryphonectria</taxon>
    </lineage>
</organism>
<dbReference type="SUPFAM" id="SSF103473">
    <property type="entry name" value="MFS general substrate transporter"/>
    <property type="match status" value="1"/>
</dbReference>
<feature type="transmembrane region" description="Helical" evidence="6">
    <location>
        <begin position="71"/>
        <end position="88"/>
    </location>
</feature>
<evidence type="ECO:0000256" key="2">
    <source>
        <dbReference type="ARBA" id="ARBA00010992"/>
    </source>
</evidence>
<comment type="caution">
    <text evidence="8">The sequence shown here is derived from an EMBL/GenBank/DDBJ whole genome shotgun (WGS) entry which is preliminary data.</text>
</comment>
<evidence type="ECO:0000256" key="4">
    <source>
        <dbReference type="ARBA" id="ARBA00022989"/>
    </source>
</evidence>
<dbReference type="RefSeq" id="XP_040773088.1">
    <property type="nucleotide sequence ID" value="XM_040917693.1"/>
</dbReference>
<feature type="transmembrane region" description="Helical" evidence="6">
    <location>
        <begin position="391"/>
        <end position="415"/>
    </location>
</feature>
<dbReference type="InterPro" id="IPR050360">
    <property type="entry name" value="MFS_Sugar_Transporters"/>
</dbReference>
<evidence type="ECO:0000256" key="3">
    <source>
        <dbReference type="ARBA" id="ARBA00022692"/>
    </source>
</evidence>
<dbReference type="PROSITE" id="PS50850">
    <property type="entry name" value="MFS"/>
    <property type="match status" value="1"/>
</dbReference>
<accession>A0A9P5CKB7</accession>
<evidence type="ECO:0000256" key="1">
    <source>
        <dbReference type="ARBA" id="ARBA00004141"/>
    </source>
</evidence>
<comment type="subcellular location">
    <subcellularLocation>
        <location evidence="1">Membrane</location>
        <topology evidence="1">Multi-pass membrane protein</topology>
    </subcellularLocation>
</comment>
<dbReference type="OrthoDB" id="6612291at2759"/>
<keyword evidence="4 6" id="KW-1133">Transmembrane helix</keyword>
<dbReference type="InterPro" id="IPR036259">
    <property type="entry name" value="MFS_trans_sf"/>
</dbReference>
<dbReference type="AlphaFoldDB" id="A0A9P5CKB7"/>
<reference evidence="8" key="1">
    <citation type="journal article" date="2020" name="Phytopathology">
        <title>Genome sequence of the chestnut blight fungus Cryphonectria parasitica EP155: A fundamental resource for an archetypical invasive plant pathogen.</title>
        <authorList>
            <person name="Crouch J.A."/>
            <person name="Dawe A."/>
            <person name="Aerts A."/>
            <person name="Barry K."/>
            <person name="Churchill A.C.L."/>
            <person name="Grimwood J."/>
            <person name="Hillman B."/>
            <person name="Milgroom M.G."/>
            <person name="Pangilinan J."/>
            <person name="Smith M."/>
            <person name="Salamov A."/>
            <person name="Schmutz J."/>
            <person name="Yadav J."/>
            <person name="Grigoriev I.V."/>
            <person name="Nuss D."/>
        </authorList>
    </citation>
    <scope>NUCLEOTIDE SEQUENCE</scope>
    <source>
        <strain evidence="8">EP155</strain>
    </source>
</reference>
<feature type="transmembrane region" description="Helical" evidence="6">
    <location>
        <begin position="264"/>
        <end position="285"/>
    </location>
</feature>
<feature type="transmembrane region" description="Helical" evidence="6">
    <location>
        <begin position="297"/>
        <end position="315"/>
    </location>
</feature>
<protein>
    <submittedName>
        <fullName evidence="8">General substrate transporter</fullName>
    </submittedName>
</protein>
<dbReference type="InterPro" id="IPR020846">
    <property type="entry name" value="MFS_dom"/>
</dbReference>
<keyword evidence="5 6" id="KW-0472">Membrane</keyword>
<feature type="transmembrane region" description="Helical" evidence="6">
    <location>
        <begin position="128"/>
        <end position="148"/>
    </location>
</feature>
<dbReference type="PANTHER" id="PTHR48022:SF15">
    <property type="entry name" value="ALPHA-GLUCOSIDE TRANSPORTER, PUTATIVE (AFU_ORTHOLOGUE AFUA_5G00500)-RELATED"/>
    <property type="match status" value="1"/>
</dbReference>
<evidence type="ECO:0000256" key="5">
    <source>
        <dbReference type="ARBA" id="ARBA00023136"/>
    </source>
</evidence>
<dbReference type="GeneID" id="63834822"/>
<evidence type="ECO:0000313" key="9">
    <source>
        <dbReference type="Proteomes" id="UP000803844"/>
    </source>
</evidence>
<dbReference type="GO" id="GO:0005351">
    <property type="term" value="F:carbohydrate:proton symporter activity"/>
    <property type="evidence" value="ECO:0007669"/>
    <property type="project" value="TreeGrafter"/>
</dbReference>
<evidence type="ECO:0000313" key="8">
    <source>
        <dbReference type="EMBL" id="KAF3762109.1"/>
    </source>
</evidence>
<gene>
    <name evidence="8" type="ORF">M406DRAFT_264786</name>
</gene>
<feature type="transmembrane region" description="Helical" evidence="6">
    <location>
        <begin position="427"/>
        <end position="445"/>
    </location>
</feature>
<keyword evidence="9" id="KW-1185">Reference proteome</keyword>
<evidence type="ECO:0000259" key="7">
    <source>
        <dbReference type="PROSITE" id="PS50850"/>
    </source>
</evidence>
<feature type="transmembrane region" description="Helical" evidence="6">
    <location>
        <begin position="327"/>
        <end position="346"/>
    </location>
</feature>
<feature type="transmembrane region" description="Helical" evidence="6">
    <location>
        <begin position="160"/>
        <end position="181"/>
    </location>
</feature>
<dbReference type="PROSITE" id="PS00216">
    <property type="entry name" value="SUGAR_TRANSPORT_1"/>
    <property type="match status" value="1"/>
</dbReference>
<dbReference type="GO" id="GO:0016020">
    <property type="term" value="C:membrane"/>
    <property type="evidence" value="ECO:0007669"/>
    <property type="project" value="UniProtKB-SubCell"/>
</dbReference>
<dbReference type="Proteomes" id="UP000803844">
    <property type="component" value="Unassembled WGS sequence"/>
</dbReference>
<feature type="transmembrane region" description="Helical" evidence="6">
    <location>
        <begin position="94"/>
        <end position="116"/>
    </location>
</feature>
<sequence>VAKGFDFGIAGTATAMPAFQRVMGRPWPSEASGYLIPATIQSAWTACSTAGEILGVLVSGHIMDRIGRKHTILIGSLFTAIGVAMQVASHEWKLFLGGRLVNGVGFGIVYVIAPVWIGENVRPELRGLFLCIMNGSIVFAQFVLALIAYGTDKLQGTWSYQTLVVLQFAFVAALLLGYPFFPESPYLLLKKCQEERARKSLTRIHGSKDQALIDAELSRMKESIEVSAGLEAVAGMDGPPIIQVWKKSNLVCLPPRLMNTKRTLISLLPPMAQQFIGAAFVITYVTYFLSLLGVKDYFTVSVALYVIMLVSNLSAFPLIEVAGRRPLLLYGMIALTVIELIMGIMGCISSSAALWVILVCIFLWALVYQVSIGAVGFALASEVASPPLRPVTLSLVGITQGLSGWIIGFVTPYMINPDAGNLGAKVGFVFAGLGIPLCITFYFAIPETLGLSFADMDYLFAEKVSPRHFQKAISEHRRLIDHLELVDQDSKAHEATVIHLN</sequence>
<keyword evidence="3 6" id="KW-0812">Transmembrane</keyword>
<dbReference type="PANTHER" id="PTHR48022">
    <property type="entry name" value="PLASTIDIC GLUCOSE TRANSPORTER 4"/>
    <property type="match status" value="1"/>
</dbReference>
<evidence type="ECO:0000256" key="6">
    <source>
        <dbReference type="SAM" id="Phobius"/>
    </source>
</evidence>
<dbReference type="InterPro" id="IPR005828">
    <property type="entry name" value="MFS_sugar_transport-like"/>
</dbReference>
<proteinExistence type="inferred from homology"/>
<name>A0A9P5CKB7_CRYP1</name>
<comment type="similarity">
    <text evidence="2">Belongs to the major facilitator superfamily. Sugar transporter (TC 2.A.1.1) family.</text>
</comment>
<feature type="domain" description="Major facilitator superfamily (MFS) profile" evidence="7">
    <location>
        <begin position="1"/>
        <end position="449"/>
    </location>
</feature>
<feature type="transmembrane region" description="Helical" evidence="6">
    <location>
        <begin position="352"/>
        <end position="379"/>
    </location>
</feature>